<dbReference type="OrthoDB" id="5801841at2"/>
<dbReference type="AlphaFoldDB" id="A0A844AUT3"/>
<dbReference type="EMBL" id="WJBU01000002">
    <property type="protein sequence ID" value="MRD46148.1"/>
    <property type="molecule type" value="Genomic_DNA"/>
</dbReference>
<feature type="compositionally biased region" description="Low complexity" evidence="1">
    <location>
        <begin position="38"/>
        <end position="47"/>
    </location>
</feature>
<organism evidence="3 4">
    <name type="scientific">Caenimonas koreensis DSM 17982</name>
    <dbReference type="NCBI Taxonomy" id="1121255"/>
    <lineage>
        <taxon>Bacteria</taxon>
        <taxon>Pseudomonadati</taxon>
        <taxon>Pseudomonadota</taxon>
        <taxon>Betaproteobacteria</taxon>
        <taxon>Burkholderiales</taxon>
        <taxon>Comamonadaceae</taxon>
        <taxon>Caenimonas</taxon>
    </lineage>
</organism>
<evidence type="ECO:0000313" key="3">
    <source>
        <dbReference type="EMBL" id="MRD46148.1"/>
    </source>
</evidence>
<feature type="signal peptide" evidence="2">
    <location>
        <begin position="1"/>
        <end position="21"/>
    </location>
</feature>
<keyword evidence="4" id="KW-1185">Reference proteome</keyword>
<protein>
    <submittedName>
        <fullName evidence="3">Uncharacterized protein</fullName>
    </submittedName>
</protein>
<dbReference type="RefSeq" id="WP_153583499.1">
    <property type="nucleotide sequence ID" value="NZ_WJBU01000002.1"/>
</dbReference>
<dbReference type="Proteomes" id="UP000487350">
    <property type="component" value="Unassembled WGS sequence"/>
</dbReference>
<evidence type="ECO:0000256" key="1">
    <source>
        <dbReference type="SAM" id="MobiDB-lite"/>
    </source>
</evidence>
<evidence type="ECO:0000313" key="4">
    <source>
        <dbReference type="Proteomes" id="UP000487350"/>
    </source>
</evidence>
<keyword evidence="2" id="KW-0732">Signal</keyword>
<proteinExistence type="predicted"/>
<feature type="chain" id="PRO_5032737014" evidence="2">
    <location>
        <begin position="22"/>
        <end position="145"/>
    </location>
</feature>
<feature type="compositionally biased region" description="Pro residues" evidence="1">
    <location>
        <begin position="25"/>
        <end position="37"/>
    </location>
</feature>
<name>A0A844AUT3_9BURK</name>
<comment type="caution">
    <text evidence="3">The sequence shown here is derived from an EMBL/GenBank/DDBJ whole genome shotgun (WGS) entry which is preliminary data.</text>
</comment>
<sequence length="145" mass="15345">MTSFKLVALAALVAASTTVHAQTPAPTPSPAPKPTPAKPSKAASRPAFTEVTQVVTAAHEDAVKRLGDKARAATIELLTADNATWPDSSLGCPVKGMNYTDALVPGYRVRLRINGEMWDYHASKRGGLVLCPISRAKTPLPSNRD</sequence>
<gene>
    <name evidence="3" type="ORF">GHT07_02570</name>
</gene>
<feature type="region of interest" description="Disordered" evidence="1">
    <location>
        <begin position="18"/>
        <end position="48"/>
    </location>
</feature>
<evidence type="ECO:0000256" key="2">
    <source>
        <dbReference type="SAM" id="SignalP"/>
    </source>
</evidence>
<reference evidence="3 4" key="1">
    <citation type="submission" date="2019-11" db="EMBL/GenBank/DDBJ databases">
        <title>Caenimonas koreensis gen. nov., sp. nov., isolated from activated sludge.</title>
        <authorList>
            <person name="Seung H.R."/>
        </authorList>
    </citation>
    <scope>NUCLEOTIDE SEQUENCE [LARGE SCALE GENOMIC DNA]</scope>
    <source>
        <strain evidence="3 4">EMB320</strain>
    </source>
</reference>
<accession>A0A844AUT3</accession>